<proteinExistence type="predicted"/>
<evidence type="ECO:0000313" key="2">
    <source>
        <dbReference type="EMBL" id="CAA9212579.1"/>
    </source>
</evidence>
<dbReference type="EMBL" id="CADCTF010000009">
    <property type="protein sequence ID" value="CAA9212579.1"/>
    <property type="molecule type" value="Genomic_DNA"/>
</dbReference>
<keyword evidence="1" id="KW-0812">Transmembrane</keyword>
<keyword evidence="1" id="KW-0472">Membrane</keyword>
<protein>
    <submittedName>
        <fullName evidence="2">Uncharacterized protein</fullName>
    </submittedName>
</protein>
<organism evidence="2">
    <name type="scientific">uncultured Acidimicrobiales bacterium</name>
    <dbReference type="NCBI Taxonomy" id="310071"/>
    <lineage>
        <taxon>Bacteria</taxon>
        <taxon>Bacillati</taxon>
        <taxon>Actinomycetota</taxon>
        <taxon>Acidimicrobiia</taxon>
        <taxon>Acidimicrobiales</taxon>
        <taxon>environmental samples</taxon>
    </lineage>
</organism>
<accession>A0A6J4H4I7</accession>
<evidence type="ECO:0000256" key="1">
    <source>
        <dbReference type="SAM" id="Phobius"/>
    </source>
</evidence>
<name>A0A6J4H4I7_9ACTN</name>
<sequence length="70" mass="7370">MSDQTGNIKRSDIESKLREIQGEVDTAASSAKPIGMAVVAAGAVALLVVAYLLGSRKGKKKSTVVEIRRV</sequence>
<keyword evidence="1" id="KW-1133">Transmembrane helix</keyword>
<gene>
    <name evidence="2" type="ORF">AVDCRST_MAG50-101</name>
</gene>
<reference evidence="2" key="1">
    <citation type="submission" date="2020-02" db="EMBL/GenBank/DDBJ databases">
        <authorList>
            <person name="Meier V. D."/>
        </authorList>
    </citation>
    <scope>NUCLEOTIDE SEQUENCE</scope>
    <source>
        <strain evidence="2">AVDCRST_MAG50</strain>
    </source>
</reference>
<feature type="transmembrane region" description="Helical" evidence="1">
    <location>
        <begin position="34"/>
        <end position="53"/>
    </location>
</feature>
<dbReference type="AlphaFoldDB" id="A0A6J4H4I7"/>